<feature type="region of interest" description="Disordered" evidence="1">
    <location>
        <begin position="73"/>
        <end position="116"/>
    </location>
</feature>
<proteinExistence type="predicted"/>
<sequence length="116" mass="13321">MFQDLSSFHKFNKKSKVTAESPDGLCENLCNLLKTEMKDEDEKKQAIEEVRALYVKLGFEQLKRMDDEFKRVEKSRGTAKSPEGGEMEESKGFGEGEEDLEVVEVRARTPRPYGRV</sequence>
<name>A0A1L7XPG9_9HELO</name>
<protein>
    <submittedName>
        <fullName evidence="2">Uncharacterized protein</fullName>
    </submittedName>
</protein>
<accession>A0A1L7XPG9</accession>
<reference evidence="2 3" key="1">
    <citation type="submission" date="2016-03" db="EMBL/GenBank/DDBJ databases">
        <authorList>
            <person name="Ploux O."/>
        </authorList>
    </citation>
    <scope>NUCLEOTIDE SEQUENCE [LARGE SCALE GENOMIC DNA]</scope>
    <source>
        <strain evidence="2 3">UAMH 11012</strain>
    </source>
</reference>
<evidence type="ECO:0000313" key="2">
    <source>
        <dbReference type="EMBL" id="CZR66867.1"/>
    </source>
</evidence>
<dbReference type="AlphaFoldDB" id="A0A1L7XPG9"/>
<organism evidence="2 3">
    <name type="scientific">Phialocephala subalpina</name>
    <dbReference type="NCBI Taxonomy" id="576137"/>
    <lineage>
        <taxon>Eukaryota</taxon>
        <taxon>Fungi</taxon>
        <taxon>Dikarya</taxon>
        <taxon>Ascomycota</taxon>
        <taxon>Pezizomycotina</taxon>
        <taxon>Leotiomycetes</taxon>
        <taxon>Helotiales</taxon>
        <taxon>Mollisiaceae</taxon>
        <taxon>Phialocephala</taxon>
        <taxon>Phialocephala fortinii species complex</taxon>
    </lineage>
</organism>
<evidence type="ECO:0000313" key="3">
    <source>
        <dbReference type="Proteomes" id="UP000184330"/>
    </source>
</evidence>
<evidence type="ECO:0000256" key="1">
    <source>
        <dbReference type="SAM" id="MobiDB-lite"/>
    </source>
</evidence>
<dbReference type="EMBL" id="FJOG01000040">
    <property type="protein sequence ID" value="CZR66867.1"/>
    <property type="molecule type" value="Genomic_DNA"/>
</dbReference>
<gene>
    <name evidence="2" type="ORF">PAC_16768</name>
</gene>
<keyword evidence="3" id="KW-1185">Reference proteome</keyword>
<dbReference type="Proteomes" id="UP000184330">
    <property type="component" value="Unassembled WGS sequence"/>
</dbReference>